<name>I0KD43_9BACT</name>
<evidence type="ECO:0000313" key="2">
    <source>
        <dbReference type="Proteomes" id="UP000011058"/>
    </source>
</evidence>
<dbReference type="STRING" id="1166018.FAES_4046"/>
<proteinExistence type="predicted"/>
<accession>I0KD43</accession>
<reference evidence="1 2" key="1">
    <citation type="journal article" date="2012" name="J. Bacteriol.">
        <title>Genome Sequence of Fibrella aestuarina BUZ 2T, a Filamentous Marine Bacterium.</title>
        <authorList>
            <person name="Filippini M."/>
            <person name="Qi W."/>
            <person name="Blom J."/>
            <person name="Goesmann A."/>
            <person name="Smits T.H."/>
            <person name="Bagheri H.C."/>
        </authorList>
    </citation>
    <scope>NUCLEOTIDE SEQUENCE [LARGE SCALE GENOMIC DNA]</scope>
    <source>
        <strain evidence="2">BUZ 2T</strain>
    </source>
</reference>
<dbReference type="EMBL" id="HE796683">
    <property type="protein sequence ID" value="CCH02046.1"/>
    <property type="molecule type" value="Genomic_DNA"/>
</dbReference>
<sequence length="192" mass="22868">MMTLAQNPALGAELLARYKLVAPELARCMELGMQQYADRYDLGFAEQKVLEAERLFRANTTERIVVTDDTAIRTREGYFHWMAETVSIHRNWPQYLLTSDEMDAWIRQYQHGINECNSLGYYFREAIKTHFAGPKWLAEKYNVHSRFYCLVDVAVLCKIRWYQKTQSRFHKPDRLNLYNQEFIDRVINWQPS</sequence>
<dbReference type="AlphaFoldDB" id="I0KD43"/>
<keyword evidence="2" id="KW-1185">Reference proteome</keyword>
<organism evidence="1 2">
    <name type="scientific">Fibrella aestuarina BUZ 2</name>
    <dbReference type="NCBI Taxonomy" id="1166018"/>
    <lineage>
        <taxon>Bacteria</taxon>
        <taxon>Pseudomonadati</taxon>
        <taxon>Bacteroidota</taxon>
        <taxon>Cytophagia</taxon>
        <taxon>Cytophagales</taxon>
        <taxon>Spirosomataceae</taxon>
        <taxon>Fibrella</taxon>
    </lineage>
</organism>
<evidence type="ECO:0000313" key="1">
    <source>
        <dbReference type="EMBL" id="CCH02046.1"/>
    </source>
</evidence>
<gene>
    <name evidence="1" type="ORF">FAES_4046</name>
</gene>
<dbReference type="HOGENOM" id="CLU_1413295_0_0_10"/>
<dbReference type="KEGG" id="fae:FAES_4046"/>
<dbReference type="RefSeq" id="WP_015333145.1">
    <property type="nucleotide sequence ID" value="NC_020054.1"/>
</dbReference>
<protein>
    <submittedName>
        <fullName evidence="1">Uncharacterized protein</fullName>
    </submittedName>
</protein>
<dbReference type="Proteomes" id="UP000011058">
    <property type="component" value="Chromosome"/>
</dbReference>